<dbReference type="InterPro" id="IPR014078">
    <property type="entry name" value="Nudix_YtkD"/>
</dbReference>
<dbReference type="Proteomes" id="UP000034166">
    <property type="component" value="Unassembled WGS sequence"/>
</dbReference>
<accession>A0A0M2STA1</accession>
<dbReference type="InterPro" id="IPR015797">
    <property type="entry name" value="NUDIX_hydrolase-like_dom_sf"/>
</dbReference>
<dbReference type="RefSeq" id="WP_046525648.1">
    <property type="nucleotide sequence ID" value="NZ_LAYY01000037.1"/>
</dbReference>
<dbReference type="AlphaFoldDB" id="A0A0M2STA1"/>
<evidence type="ECO:0000256" key="1">
    <source>
        <dbReference type="ARBA" id="ARBA00005582"/>
    </source>
</evidence>
<name>A0A0M2STA1_9BACI</name>
<dbReference type="PANTHER" id="PTHR43736:SF1">
    <property type="entry name" value="DIHYDRONEOPTERIN TRIPHOSPHATE DIPHOSPHATASE"/>
    <property type="match status" value="1"/>
</dbReference>
<reference evidence="5 6" key="1">
    <citation type="submission" date="2015-04" db="EMBL/GenBank/DDBJ databases">
        <title>Taxonomic description and genome sequence of Bacillus campisalis sp. nov., a novel member of the genus Bacillus isolated from solar saltern.</title>
        <authorList>
            <person name="Mathan Kumar R."/>
            <person name="Kaur G."/>
            <person name="Kumar A."/>
            <person name="Singh N.K."/>
            <person name="Kaur N."/>
            <person name="Kumar N."/>
            <person name="Mayilraj S."/>
        </authorList>
    </citation>
    <scope>NUCLEOTIDE SEQUENCE [LARGE SCALE GENOMIC DNA]</scope>
    <source>
        <strain evidence="5 6">SA2-6</strain>
    </source>
</reference>
<evidence type="ECO:0000313" key="6">
    <source>
        <dbReference type="Proteomes" id="UP000034166"/>
    </source>
</evidence>
<dbReference type="Pfam" id="PF00293">
    <property type="entry name" value="NUDIX"/>
    <property type="match status" value="1"/>
</dbReference>
<dbReference type="GO" id="GO:0016787">
    <property type="term" value="F:hydrolase activity"/>
    <property type="evidence" value="ECO:0007669"/>
    <property type="project" value="UniProtKB-KW"/>
</dbReference>
<dbReference type="PROSITE" id="PS00893">
    <property type="entry name" value="NUDIX_BOX"/>
    <property type="match status" value="1"/>
</dbReference>
<comment type="similarity">
    <text evidence="1 3">Belongs to the Nudix hydrolase family.</text>
</comment>
<feature type="domain" description="Nudix hydrolase" evidence="4">
    <location>
        <begin position="21"/>
        <end position="141"/>
    </location>
</feature>
<sequence>MFHFRDFHGADVSLAFEENAFGREPDHLFVICRLEGKWLLTRHKKRGWEFPGGKRERGETPQQAAIREVMEETGGKVTSLDFIGEYRVMGTESSFIKRIYFARIAFCEQKEDYFETYGPVVEEEDLLAQRFKDHYSFIMKDDVVKLSLRQIETAGLV</sequence>
<dbReference type="PROSITE" id="PS51462">
    <property type="entry name" value="NUDIX"/>
    <property type="match status" value="1"/>
</dbReference>
<protein>
    <recommendedName>
        <fullName evidence="4">Nudix hydrolase domain-containing protein</fullName>
    </recommendedName>
</protein>
<gene>
    <name evidence="5" type="ORF">WQ57_20640</name>
</gene>
<dbReference type="NCBIfam" id="TIGR02705">
    <property type="entry name" value="nudix_YtkD"/>
    <property type="match status" value="1"/>
</dbReference>
<dbReference type="SUPFAM" id="SSF55811">
    <property type="entry name" value="Nudix"/>
    <property type="match status" value="1"/>
</dbReference>
<keyword evidence="2 3" id="KW-0378">Hydrolase</keyword>
<dbReference type="InterPro" id="IPR020476">
    <property type="entry name" value="Nudix_hydrolase"/>
</dbReference>
<dbReference type="InterPro" id="IPR000086">
    <property type="entry name" value="NUDIX_hydrolase_dom"/>
</dbReference>
<dbReference type="OrthoDB" id="9131041at2"/>
<dbReference type="Gene3D" id="3.90.79.10">
    <property type="entry name" value="Nucleoside Triphosphate Pyrophosphohydrolase"/>
    <property type="match status" value="1"/>
</dbReference>
<dbReference type="PRINTS" id="PR00502">
    <property type="entry name" value="NUDIXFAMILY"/>
</dbReference>
<dbReference type="InterPro" id="IPR020084">
    <property type="entry name" value="NUDIX_hydrolase_CS"/>
</dbReference>
<evidence type="ECO:0000259" key="4">
    <source>
        <dbReference type="PROSITE" id="PS51462"/>
    </source>
</evidence>
<comment type="caution">
    <text evidence="5">The sequence shown here is derived from an EMBL/GenBank/DDBJ whole genome shotgun (WGS) entry which is preliminary data.</text>
</comment>
<evidence type="ECO:0000313" key="5">
    <source>
        <dbReference type="EMBL" id="KKK36227.1"/>
    </source>
</evidence>
<dbReference type="PANTHER" id="PTHR43736">
    <property type="entry name" value="ADP-RIBOSE PYROPHOSPHATASE"/>
    <property type="match status" value="1"/>
</dbReference>
<organism evidence="5 6">
    <name type="scientific">Mesobacillus campisalis</name>
    <dbReference type="NCBI Taxonomy" id="1408103"/>
    <lineage>
        <taxon>Bacteria</taxon>
        <taxon>Bacillati</taxon>
        <taxon>Bacillota</taxon>
        <taxon>Bacilli</taxon>
        <taxon>Bacillales</taxon>
        <taxon>Bacillaceae</taxon>
        <taxon>Mesobacillus</taxon>
    </lineage>
</organism>
<dbReference type="PATRIC" id="fig|1408103.3.peg.4545"/>
<dbReference type="EMBL" id="LAYY01000037">
    <property type="protein sequence ID" value="KKK36227.1"/>
    <property type="molecule type" value="Genomic_DNA"/>
</dbReference>
<evidence type="ECO:0000256" key="3">
    <source>
        <dbReference type="RuleBase" id="RU003476"/>
    </source>
</evidence>
<evidence type="ECO:0000256" key="2">
    <source>
        <dbReference type="ARBA" id="ARBA00022801"/>
    </source>
</evidence>
<proteinExistence type="inferred from homology"/>
<keyword evidence="6" id="KW-1185">Reference proteome</keyword>